<dbReference type="PANTHER" id="PTHR43884">
    <property type="entry name" value="ACYL-COA DEHYDROGENASE"/>
    <property type="match status" value="1"/>
</dbReference>
<dbReference type="GO" id="GO:0003995">
    <property type="term" value="F:acyl-CoA dehydrogenase activity"/>
    <property type="evidence" value="ECO:0007669"/>
    <property type="project" value="TreeGrafter"/>
</dbReference>
<dbReference type="GO" id="GO:0050660">
    <property type="term" value="F:flavin adenine dinucleotide binding"/>
    <property type="evidence" value="ECO:0007669"/>
    <property type="project" value="InterPro"/>
</dbReference>
<dbReference type="InterPro" id="IPR036250">
    <property type="entry name" value="AcylCo_DH-like_C"/>
</dbReference>
<protein>
    <submittedName>
        <fullName evidence="8">Acyl-CoA dehydrogenase</fullName>
    </submittedName>
</protein>
<feature type="domain" description="Acyl-CoA dehydrogenase/oxidase C-terminal" evidence="6">
    <location>
        <begin position="221"/>
        <end position="358"/>
    </location>
</feature>
<proteinExistence type="inferred from homology"/>
<feature type="domain" description="Acyl-CoA dehydrogenase/oxidase N-terminal" evidence="7">
    <location>
        <begin position="10"/>
        <end position="117"/>
    </location>
</feature>
<accession>A0A1H7U0T2</accession>
<organism evidence="8 9">
    <name type="scientific">Streptacidiphilus jiangxiensis</name>
    <dbReference type="NCBI Taxonomy" id="235985"/>
    <lineage>
        <taxon>Bacteria</taxon>
        <taxon>Bacillati</taxon>
        <taxon>Actinomycetota</taxon>
        <taxon>Actinomycetes</taxon>
        <taxon>Kitasatosporales</taxon>
        <taxon>Streptomycetaceae</taxon>
        <taxon>Streptacidiphilus</taxon>
    </lineage>
</organism>
<dbReference type="InterPro" id="IPR037069">
    <property type="entry name" value="AcylCoA_DH/ox_N_sf"/>
</dbReference>
<sequence length="362" mass="37260">MSGLDLNYSEVEEELRANVRALLADRAPANVTLARTEAEQTTDLALWRSLADELGVTGLPVPEELGGAGASWRETAVVLEELGRAVAPVPFFGSCVLATAALLAVGERKVLSQLASGEAVGALTVPFATAPGPGFPSGVHADDGLLSGTVRHVADALVADVLLVPALAGDGTPELYLVTGAQVEPMVSLDMTRQLAVVTLDRVEGVLLASGAEAAAAVGLALETGAALLASEQLGVAEWALTTTVAYAKERHQFGRPIGGFQAVKHRLADLWVLVSQMRAVARAGADAAASGADLPLTAALAQAFASGAAVTATEEAVQLHGGIGFTWEHPAHLYLKRAKSASLALGTADRHRARISELINL</sequence>
<dbReference type="Gene3D" id="1.10.540.10">
    <property type="entry name" value="Acyl-CoA dehydrogenase/oxidase, N-terminal domain"/>
    <property type="match status" value="1"/>
</dbReference>
<evidence type="ECO:0000256" key="2">
    <source>
        <dbReference type="ARBA" id="ARBA00009347"/>
    </source>
</evidence>
<dbReference type="Pfam" id="PF02771">
    <property type="entry name" value="Acyl-CoA_dh_N"/>
    <property type="match status" value="1"/>
</dbReference>
<dbReference type="eggNOG" id="COG1960">
    <property type="taxonomic scope" value="Bacteria"/>
</dbReference>
<evidence type="ECO:0000256" key="3">
    <source>
        <dbReference type="ARBA" id="ARBA00022630"/>
    </source>
</evidence>
<dbReference type="InterPro" id="IPR013786">
    <property type="entry name" value="AcylCoA_DH/ox_N"/>
</dbReference>
<keyword evidence="9" id="KW-1185">Reference proteome</keyword>
<evidence type="ECO:0000259" key="6">
    <source>
        <dbReference type="Pfam" id="PF00441"/>
    </source>
</evidence>
<dbReference type="AlphaFoldDB" id="A0A1H7U0T2"/>
<dbReference type="Gene3D" id="1.20.140.10">
    <property type="entry name" value="Butyryl-CoA Dehydrogenase, subunit A, domain 3"/>
    <property type="match status" value="1"/>
</dbReference>
<comment type="similarity">
    <text evidence="2">Belongs to the acyl-CoA dehydrogenase family.</text>
</comment>
<dbReference type="Proteomes" id="UP000183015">
    <property type="component" value="Unassembled WGS sequence"/>
</dbReference>
<evidence type="ECO:0000256" key="1">
    <source>
        <dbReference type="ARBA" id="ARBA00001974"/>
    </source>
</evidence>
<evidence type="ECO:0000313" key="9">
    <source>
        <dbReference type="Proteomes" id="UP000183015"/>
    </source>
</evidence>
<evidence type="ECO:0000256" key="5">
    <source>
        <dbReference type="ARBA" id="ARBA00023002"/>
    </source>
</evidence>
<evidence type="ECO:0000256" key="4">
    <source>
        <dbReference type="ARBA" id="ARBA00022827"/>
    </source>
</evidence>
<dbReference type="InterPro" id="IPR009075">
    <property type="entry name" value="AcylCo_DH/oxidase_C"/>
</dbReference>
<keyword evidence="3" id="KW-0285">Flavoprotein</keyword>
<dbReference type="SUPFAM" id="SSF56645">
    <property type="entry name" value="Acyl-CoA dehydrogenase NM domain-like"/>
    <property type="match status" value="1"/>
</dbReference>
<keyword evidence="5" id="KW-0560">Oxidoreductase</keyword>
<dbReference type="STRING" id="235985.SAMN05414137_1157"/>
<dbReference type="InterPro" id="IPR009100">
    <property type="entry name" value="AcylCoA_DH/oxidase_NM_dom_sf"/>
</dbReference>
<reference evidence="9" key="1">
    <citation type="submission" date="2016-10" db="EMBL/GenBank/DDBJ databases">
        <authorList>
            <person name="Varghese N."/>
        </authorList>
    </citation>
    <scope>NUCLEOTIDE SEQUENCE [LARGE SCALE GENOMIC DNA]</scope>
    <source>
        <strain evidence="9">DSM 45096 / BCRC 16803 / CGMCC 4.1857 / CIP 109030 / JCM 12277 / KCTC 19219 / NBRC 100920 / 33214</strain>
    </source>
</reference>
<keyword evidence="4" id="KW-0274">FAD</keyword>
<dbReference type="OrthoDB" id="8677713at2"/>
<evidence type="ECO:0000259" key="7">
    <source>
        <dbReference type="Pfam" id="PF02771"/>
    </source>
</evidence>
<dbReference type="PANTHER" id="PTHR43884:SF20">
    <property type="entry name" value="ACYL-COA DEHYDROGENASE FADE28"/>
    <property type="match status" value="1"/>
</dbReference>
<comment type="cofactor">
    <cofactor evidence="1">
        <name>FAD</name>
        <dbReference type="ChEBI" id="CHEBI:57692"/>
    </cofactor>
</comment>
<dbReference type="SUPFAM" id="SSF47203">
    <property type="entry name" value="Acyl-CoA dehydrogenase C-terminal domain-like"/>
    <property type="match status" value="1"/>
</dbReference>
<dbReference type="Pfam" id="PF00441">
    <property type="entry name" value="Acyl-CoA_dh_1"/>
    <property type="match status" value="1"/>
</dbReference>
<name>A0A1H7U0T2_STRJI</name>
<gene>
    <name evidence="8" type="ORF">SAMN05414137_1157</name>
</gene>
<dbReference type="EMBL" id="FOAZ01000015">
    <property type="protein sequence ID" value="SEL90553.1"/>
    <property type="molecule type" value="Genomic_DNA"/>
</dbReference>
<evidence type="ECO:0000313" key="8">
    <source>
        <dbReference type="EMBL" id="SEL90553.1"/>
    </source>
</evidence>